<gene>
    <name evidence="2" type="ORF">CYMTET_53899</name>
</gene>
<comment type="caution">
    <text evidence="2">The sequence shown here is derived from an EMBL/GenBank/DDBJ whole genome shotgun (WGS) entry which is preliminary data.</text>
</comment>
<dbReference type="AlphaFoldDB" id="A0AAE0BGB9"/>
<evidence type="ECO:0000313" key="2">
    <source>
        <dbReference type="EMBL" id="KAK3235937.1"/>
    </source>
</evidence>
<keyword evidence="3" id="KW-1185">Reference proteome</keyword>
<dbReference type="GO" id="GO:0005739">
    <property type="term" value="C:mitochondrion"/>
    <property type="evidence" value="ECO:0007669"/>
    <property type="project" value="TreeGrafter"/>
</dbReference>
<evidence type="ECO:0000313" key="3">
    <source>
        <dbReference type="Proteomes" id="UP001190700"/>
    </source>
</evidence>
<accession>A0AAE0BGB9</accession>
<dbReference type="InterPro" id="IPR027989">
    <property type="entry name" value="DUF4461"/>
</dbReference>
<reference evidence="2 3" key="1">
    <citation type="journal article" date="2015" name="Genome Biol. Evol.">
        <title>Comparative Genomics of a Bacterivorous Green Alga Reveals Evolutionary Causalities and Consequences of Phago-Mixotrophic Mode of Nutrition.</title>
        <authorList>
            <person name="Burns J.A."/>
            <person name="Paasch A."/>
            <person name="Narechania A."/>
            <person name="Kim E."/>
        </authorList>
    </citation>
    <scope>NUCLEOTIDE SEQUENCE [LARGE SCALE GENOMIC DNA]</scope>
    <source>
        <strain evidence="2 3">PLY_AMNH</strain>
    </source>
</reference>
<name>A0AAE0BGB9_9CHLO</name>
<dbReference type="EMBL" id="LGRX02035192">
    <property type="protein sequence ID" value="KAK3235937.1"/>
    <property type="molecule type" value="Genomic_DNA"/>
</dbReference>
<protein>
    <recommendedName>
        <fullName evidence="1">DUF4461 domain-containing protein</fullName>
    </recommendedName>
</protein>
<dbReference type="Proteomes" id="UP001190700">
    <property type="component" value="Unassembled WGS sequence"/>
</dbReference>
<proteinExistence type="predicted"/>
<sequence length="115" mass="13694">MRRGTLFLPVNAPVDDMYRFLGQRGAQSDALVRRHEEMEREHIETRESVRKILRLRRLVCHREVTYEQFKKCCDRLLHDFDLLRDHMDSQSIRVARANGLSSCGTYIDIPWDFSL</sequence>
<dbReference type="PANTHER" id="PTHR31596:SF1">
    <property type="entry name" value="T-CELL ACTIVATION INHIBITOR, MITOCHONDRIAL"/>
    <property type="match status" value="1"/>
</dbReference>
<dbReference type="PANTHER" id="PTHR31596">
    <property type="entry name" value="T-CELL ACTIVATION INHIBITOR, MITOCHONDRIAL"/>
    <property type="match status" value="1"/>
</dbReference>
<feature type="domain" description="DUF4461" evidence="1">
    <location>
        <begin position="3"/>
        <end position="113"/>
    </location>
</feature>
<organism evidence="2 3">
    <name type="scientific">Cymbomonas tetramitiformis</name>
    <dbReference type="NCBI Taxonomy" id="36881"/>
    <lineage>
        <taxon>Eukaryota</taxon>
        <taxon>Viridiplantae</taxon>
        <taxon>Chlorophyta</taxon>
        <taxon>Pyramimonadophyceae</taxon>
        <taxon>Pyramimonadales</taxon>
        <taxon>Pyramimonadaceae</taxon>
        <taxon>Cymbomonas</taxon>
    </lineage>
</organism>
<evidence type="ECO:0000259" key="1">
    <source>
        <dbReference type="Pfam" id="PF14688"/>
    </source>
</evidence>
<dbReference type="Pfam" id="PF14688">
    <property type="entry name" value="DUF4461"/>
    <property type="match status" value="1"/>
</dbReference>
<dbReference type="InterPro" id="IPR027986">
    <property type="entry name" value="TCAIM"/>
</dbReference>